<keyword evidence="2" id="KW-0677">Repeat</keyword>
<evidence type="ECO:0000259" key="4">
    <source>
        <dbReference type="Pfam" id="PF05843"/>
    </source>
</evidence>
<organism evidence="5 6">
    <name type="scientific">Adiantum capillus-veneris</name>
    <name type="common">Maidenhair fern</name>
    <dbReference type="NCBI Taxonomy" id="13818"/>
    <lineage>
        <taxon>Eukaryota</taxon>
        <taxon>Viridiplantae</taxon>
        <taxon>Streptophyta</taxon>
        <taxon>Embryophyta</taxon>
        <taxon>Tracheophyta</taxon>
        <taxon>Polypodiopsida</taxon>
        <taxon>Polypodiidae</taxon>
        <taxon>Polypodiales</taxon>
        <taxon>Pteridineae</taxon>
        <taxon>Pteridaceae</taxon>
        <taxon>Vittarioideae</taxon>
        <taxon>Adiantum</taxon>
    </lineage>
</organism>
<dbReference type="Pfam" id="PF05843">
    <property type="entry name" value="Suf"/>
    <property type="match status" value="1"/>
</dbReference>
<dbReference type="Proteomes" id="UP000886520">
    <property type="component" value="Chromosome 8"/>
</dbReference>
<keyword evidence="6" id="KW-1185">Reference proteome</keyword>
<name>A0A9D4ZKQ6_ADICA</name>
<dbReference type="InterPro" id="IPR011990">
    <property type="entry name" value="TPR-like_helical_dom_sf"/>
</dbReference>
<dbReference type="GO" id="GO:0031124">
    <property type="term" value="P:mRNA 3'-end processing"/>
    <property type="evidence" value="ECO:0007669"/>
    <property type="project" value="InterPro"/>
</dbReference>
<evidence type="ECO:0000313" key="5">
    <source>
        <dbReference type="EMBL" id="KAI5076390.1"/>
    </source>
</evidence>
<protein>
    <recommendedName>
        <fullName evidence="4">Suppressor of forked domain-containing protein</fullName>
    </recommendedName>
</protein>
<comment type="caution">
    <text evidence="5">The sequence shown here is derived from an EMBL/GenBank/DDBJ whole genome shotgun (WGS) entry which is preliminary data.</text>
</comment>
<feature type="domain" description="Suppressor of forked" evidence="4">
    <location>
        <begin position="26"/>
        <end position="121"/>
    </location>
</feature>
<dbReference type="GO" id="GO:0005634">
    <property type="term" value="C:nucleus"/>
    <property type="evidence" value="ECO:0007669"/>
    <property type="project" value="UniProtKB-SubCell"/>
</dbReference>
<gene>
    <name evidence="5" type="ORF">GOP47_0008455</name>
</gene>
<dbReference type="PANTHER" id="PTHR19980:SF0">
    <property type="entry name" value="CLEAVAGE STIMULATION FACTOR SUBUNIT 3"/>
    <property type="match status" value="1"/>
</dbReference>
<comment type="subcellular location">
    <subcellularLocation>
        <location evidence="1">Nucleus</location>
    </subcellularLocation>
</comment>
<dbReference type="Gene3D" id="1.25.40.1040">
    <property type="match status" value="1"/>
</dbReference>
<dbReference type="PANTHER" id="PTHR19980">
    <property type="entry name" value="RNA CLEAVAGE STIMULATION FACTOR"/>
    <property type="match status" value="1"/>
</dbReference>
<evidence type="ECO:0000256" key="2">
    <source>
        <dbReference type="ARBA" id="ARBA00022737"/>
    </source>
</evidence>
<dbReference type="OrthoDB" id="26282at2759"/>
<evidence type="ECO:0000313" key="6">
    <source>
        <dbReference type="Proteomes" id="UP000886520"/>
    </source>
</evidence>
<sequence>MEKIGTVSFLSSLKISRMDIGAGAVWMESIAATPDKSLLAEYQPKHFSARAVYRERKKLCEQIDSSMLAVPPTGSIKEEQQCSTWKQLLAFEKGNPQMLNANSLTKRVAFTVEQVLLFLSLIIT</sequence>
<dbReference type="EMBL" id="JABFUD020000008">
    <property type="protein sequence ID" value="KAI5076390.1"/>
    <property type="molecule type" value="Genomic_DNA"/>
</dbReference>
<evidence type="ECO:0000256" key="3">
    <source>
        <dbReference type="ARBA" id="ARBA00023242"/>
    </source>
</evidence>
<evidence type="ECO:0000256" key="1">
    <source>
        <dbReference type="ARBA" id="ARBA00004123"/>
    </source>
</evidence>
<accession>A0A9D4ZKQ6</accession>
<proteinExistence type="predicted"/>
<dbReference type="InterPro" id="IPR045243">
    <property type="entry name" value="Rna14-like"/>
</dbReference>
<dbReference type="SUPFAM" id="SSF48452">
    <property type="entry name" value="TPR-like"/>
    <property type="match status" value="1"/>
</dbReference>
<dbReference type="GO" id="GO:0003729">
    <property type="term" value="F:mRNA binding"/>
    <property type="evidence" value="ECO:0007669"/>
    <property type="project" value="TreeGrafter"/>
</dbReference>
<dbReference type="AlphaFoldDB" id="A0A9D4ZKQ6"/>
<keyword evidence="3" id="KW-0539">Nucleus</keyword>
<dbReference type="InterPro" id="IPR008847">
    <property type="entry name" value="Suf"/>
</dbReference>
<reference evidence="5" key="1">
    <citation type="submission" date="2021-01" db="EMBL/GenBank/DDBJ databases">
        <title>Adiantum capillus-veneris genome.</title>
        <authorList>
            <person name="Fang Y."/>
            <person name="Liao Q."/>
        </authorList>
    </citation>
    <scope>NUCLEOTIDE SEQUENCE</scope>
    <source>
        <strain evidence="5">H3</strain>
        <tissue evidence="5">Leaf</tissue>
    </source>
</reference>